<dbReference type="GO" id="GO:0004077">
    <property type="term" value="F:biotin--[biotin carboxyl-carrier protein] ligase activity"/>
    <property type="evidence" value="ECO:0007669"/>
    <property type="project" value="UniProtKB-EC"/>
</dbReference>
<dbReference type="Gene3D" id="2.30.30.100">
    <property type="match status" value="1"/>
</dbReference>
<dbReference type="RefSeq" id="WP_179809583.1">
    <property type="nucleotide sequence ID" value="NZ_JACCHL010000001.1"/>
</dbReference>
<evidence type="ECO:0000256" key="3">
    <source>
        <dbReference type="ARBA" id="ARBA00024227"/>
    </source>
</evidence>
<proteinExistence type="predicted"/>
<dbReference type="Proteomes" id="UP000584931">
    <property type="component" value="Unassembled WGS sequence"/>
</dbReference>
<dbReference type="EC" id="6.3.4.15" evidence="3"/>
<dbReference type="Pfam" id="PF02237">
    <property type="entry name" value="BPL_C"/>
    <property type="match status" value="1"/>
</dbReference>
<dbReference type="InterPro" id="IPR004143">
    <property type="entry name" value="BPL_LPL_catalytic"/>
</dbReference>
<evidence type="ECO:0000256" key="2">
    <source>
        <dbReference type="ARBA" id="ARBA00023267"/>
    </source>
</evidence>
<evidence type="ECO:0000313" key="6">
    <source>
        <dbReference type="Proteomes" id="UP000584931"/>
    </source>
</evidence>
<feature type="domain" description="BPL/LPL catalytic" evidence="4">
    <location>
        <begin position="17"/>
        <end position="214"/>
    </location>
</feature>
<dbReference type="InterPro" id="IPR045864">
    <property type="entry name" value="aa-tRNA-synth_II/BPL/LPL"/>
</dbReference>
<dbReference type="CDD" id="cd16442">
    <property type="entry name" value="BPL"/>
    <property type="match status" value="1"/>
</dbReference>
<dbReference type="NCBIfam" id="TIGR00121">
    <property type="entry name" value="birA_ligase"/>
    <property type="match status" value="1"/>
</dbReference>
<keyword evidence="1 5" id="KW-0436">Ligase</keyword>
<evidence type="ECO:0000256" key="1">
    <source>
        <dbReference type="ARBA" id="ARBA00022598"/>
    </source>
</evidence>
<gene>
    <name evidence="5" type="ORF">HNR06_001482</name>
</gene>
<sequence>MASTTDPFPRPPLDTAALDAALVRPGGMWHRVEVLPEAGSTNTELAGRARRGAPHGSVLVTEHQTSGRGRLGRGFSTPPRAALTFSLLVRPGVPTARLGWLSALMGVAAVDAVRRVPGVKAALKWPNDVIIPAELRADPGPADGKLAGILSEIDFSSGTADVVVGIGINVSQDRAELPVDTAVSLRGEGFADLNRDALLAAVLGGFEELYTVWTAAGGDAEASGLAAVYQDMCATIGRRVRVHLPGERFLEGTATGVDSEARLLVEGPEGKRALSVGDVVHVRPGS</sequence>
<name>A0A7Y9XA63_9ACTN</name>
<accession>A0A7Y9XA63</accession>
<dbReference type="SUPFAM" id="SSF55681">
    <property type="entry name" value="Class II aaRS and biotin synthetases"/>
    <property type="match status" value="1"/>
</dbReference>
<evidence type="ECO:0000313" key="5">
    <source>
        <dbReference type="EMBL" id="NYH51893.1"/>
    </source>
</evidence>
<dbReference type="Gene3D" id="3.30.930.10">
    <property type="entry name" value="Bira Bifunctional Protein, Domain 2"/>
    <property type="match status" value="1"/>
</dbReference>
<reference evidence="5 6" key="1">
    <citation type="submission" date="2020-07" db="EMBL/GenBank/DDBJ databases">
        <title>Sequencing the genomes of 1000 actinobacteria strains.</title>
        <authorList>
            <person name="Klenk H.-P."/>
        </authorList>
    </citation>
    <scope>NUCLEOTIDE SEQUENCE [LARGE SCALE GENOMIC DNA]</scope>
    <source>
        <strain evidence="5 6">DSM 45278</strain>
    </source>
</reference>
<dbReference type="Pfam" id="PF03099">
    <property type="entry name" value="BPL_LplA_LipB"/>
    <property type="match status" value="1"/>
</dbReference>
<dbReference type="AlphaFoldDB" id="A0A7Y9XA63"/>
<evidence type="ECO:0000259" key="4">
    <source>
        <dbReference type="PROSITE" id="PS51733"/>
    </source>
</evidence>
<dbReference type="EMBL" id="JACCHL010000001">
    <property type="protein sequence ID" value="NYH51893.1"/>
    <property type="molecule type" value="Genomic_DNA"/>
</dbReference>
<dbReference type="InterPro" id="IPR003142">
    <property type="entry name" value="BPL_C"/>
</dbReference>
<protein>
    <recommendedName>
        <fullName evidence="3">biotin--[biotin carboxyl-carrier protein] ligase</fullName>
        <ecNumber evidence="3">6.3.4.15</ecNumber>
    </recommendedName>
</protein>
<dbReference type="PROSITE" id="PS51733">
    <property type="entry name" value="BPL_LPL_CATALYTIC"/>
    <property type="match status" value="1"/>
</dbReference>
<organism evidence="5 6">
    <name type="scientific">Nocardiopsis sinuspersici</name>
    <dbReference type="NCBI Taxonomy" id="501010"/>
    <lineage>
        <taxon>Bacteria</taxon>
        <taxon>Bacillati</taxon>
        <taxon>Actinomycetota</taxon>
        <taxon>Actinomycetes</taxon>
        <taxon>Streptosporangiales</taxon>
        <taxon>Nocardiopsidaceae</taxon>
        <taxon>Nocardiopsis</taxon>
    </lineage>
</organism>
<comment type="caution">
    <text evidence="5">The sequence shown here is derived from an EMBL/GenBank/DDBJ whole genome shotgun (WGS) entry which is preliminary data.</text>
</comment>
<keyword evidence="2" id="KW-0092">Biotin</keyword>
<dbReference type="InterPro" id="IPR004408">
    <property type="entry name" value="Biotin_CoA_COase_ligase"/>
</dbReference>
<dbReference type="PANTHER" id="PTHR12835:SF5">
    <property type="entry name" value="BIOTIN--PROTEIN LIGASE"/>
    <property type="match status" value="1"/>
</dbReference>
<dbReference type="GO" id="GO:0005737">
    <property type="term" value="C:cytoplasm"/>
    <property type="evidence" value="ECO:0007669"/>
    <property type="project" value="TreeGrafter"/>
</dbReference>
<dbReference type="PANTHER" id="PTHR12835">
    <property type="entry name" value="BIOTIN PROTEIN LIGASE"/>
    <property type="match status" value="1"/>
</dbReference>